<evidence type="ECO:0000256" key="1">
    <source>
        <dbReference type="SAM" id="MobiDB-lite"/>
    </source>
</evidence>
<protein>
    <submittedName>
        <fullName evidence="4">Uncharacterized protein LOC104247264</fullName>
    </submittedName>
</protein>
<organism evidence="3 4">
    <name type="scientific">Nicotiana sylvestris</name>
    <name type="common">Wood tobacco</name>
    <name type="synonym">South American tobacco</name>
    <dbReference type="NCBI Taxonomy" id="4096"/>
    <lineage>
        <taxon>Eukaryota</taxon>
        <taxon>Viridiplantae</taxon>
        <taxon>Streptophyta</taxon>
        <taxon>Embryophyta</taxon>
        <taxon>Tracheophyta</taxon>
        <taxon>Spermatophyta</taxon>
        <taxon>Magnoliopsida</taxon>
        <taxon>eudicotyledons</taxon>
        <taxon>Gunneridae</taxon>
        <taxon>Pentapetalae</taxon>
        <taxon>asterids</taxon>
        <taxon>lamiids</taxon>
        <taxon>Solanales</taxon>
        <taxon>Solanaceae</taxon>
        <taxon>Nicotianoideae</taxon>
        <taxon>Nicotianeae</taxon>
        <taxon>Nicotiana</taxon>
    </lineage>
</organism>
<feature type="compositionally biased region" description="Basic residues" evidence="1">
    <location>
        <begin position="23"/>
        <end position="33"/>
    </location>
</feature>
<dbReference type="Proteomes" id="UP000189701">
    <property type="component" value="Unplaced"/>
</dbReference>
<evidence type="ECO:0000259" key="2">
    <source>
        <dbReference type="Pfam" id="PF03732"/>
    </source>
</evidence>
<name>A0A1U7YHW4_NICSY</name>
<feature type="non-terminal residue" evidence="4">
    <location>
        <position position="196"/>
    </location>
</feature>
<dbReference type="Pfam" id="PF03732">
    <property type="entry name" value="Retrotrans_gag"/>
    <property type="match status" value="1"/>
</dbReference>
<dbReference type="RefSeq" id="XP_009801521.1">
    <property type="nucleotide sequence ID" value="XM_009803219.1"/>
</dbReference>
<proteinExistence type="predicted"/>
<dbReference type="InterPro" id="IPR005162">
    <property type="entry name" value="Retrotrans_gag_dom"/>
</dbReference>
<accession>A0A1U7YHW4</accession>
<feature type="region of interest" description="Disordered" evidence="1">
    <location>
        <begin position="146"/>
        <end position="196"/>
    </location>
</feature>
<feature type="domain" description="Retrotransposon gag" evidence="2">
    <location>
        <begin position="62"/>
        <end position="114"/>
    </location>
</feature>
<feature type="compositionally biased region" description="Low complexity" evidence="1">
    <location>
        <begin position="174"/>
        <end position="196"/>
    </location>
</feature>
<reference evidence="4" key="2">
    <citation type="submission" date="2025-08" db="UniProtKB">
        <authorList>
            <consortium name="RefSeq"/>
        </authorList>
    </citation>
    <scope>IDENTIFICATION</scope>
    <source>
        <tissue evidence="4">Leaf</tissue>
    </source>
</reference>
<sequence>MARTRATGQCGRPPMPPTEATKGRGRCRGRGRGRAARVAHVDLPVAPAPDQAPAIDAPAAPSQREELHRQFEWLRQGDVTASQYEARFSELARYASWIVSTDRERIKRFVDGLNYHLHILMTRERVLGISFEDAVDITRDIETFQQDRGRSFRPAQSARPEYRGGPSCRGYQGSQQSQPSLSALPAQSSSRAPSSQ</sequence>
<evidence type="ECO:0000313" key="4">
    <source>
        <dbReference type="RefSeq" id="XP_009801521.1"/>
    </source>
</evidence>
<reference evidence="3" key="1">
    <citation type="journal article" date="2013" name="Genome Biol.">
        <title>Reference genomes and transcriptomes of Nicotiana sylvestris and Nicotiana tomentosiformis.</title>
        <authorList>
            <person name="Sierro N."/>
            <person name="Battey J.N."/>
            <person name="Ouadi S."/>
            <person name="Bovet L."/>
            <person name="Goepfert S."/>
            <person name="Bakaher N."/>
            <person name="Peitsch M.C."/>
            <person name="Ivanov N.V."/>
        </authorList>
    </citation>
    <scope>NUCLEOTIDE SEQUENCE [LARGE SCALE GENOMIC DNA]</scope>
</reference>
<gene>
    <name evidence="4" type="primary">LOC104247264</name>
</gene>
<keyword evidence="3" id="KW-1185">Reference proteome</keyword>
<feature type="region of interest" description="Disordered" evidence="1">
    <location>
        <begin position="1"/>
        <end position="33"/>
    </location>
</feature>
<dbReference type="AlphaFoldDB" id="A0A1U7YHW4"/>
<evidence type="ECO:0000313" key="3">
    <source>
        <dbReference type="Proteomes" id="UP000189701"/>
    </source>
</evidence>